<protein>
    <submittedName>
        <fullName evidence="1">Uncharacterized protein</fullName>
    </submittedName>
</protein>
<evidence type="ECO:0000313" key="1">
    <source>
        <dbReference type="EMBL" id="AAZ55397.1"/>
    </source>
</evidence>
<dbReference type="AlphaFoldDB" id="Q47Q72"/>
<organism evidence="1">
    <name type="scientific">Thermobifida fusca (strain YX)</name>
    <dbReference type="NCBI Taxonomy" id="269800"/>
    <lineage>
        <taxon>Bacteria</taxon>
        <taxon>Bacillati</taxon>
        <taxon>Actinomycetota</taxon>
        <taxon>Actinomycetes</taxon>
        <taxon>Streptosporangiales</taxon>
        <taxon>Nocardiopsidaceae</taxon>
        <taxon>Thermobifida</taxon>
    </lineage>
</organism>
<dbReference type="STRING" id="269800.Tfu_1359"/>
<dbReference type="HOGENOM" id="CLU_1958536_0_0_11"/>
<accession>Q47Q72</accession>
<sequence length="128" mass="13981">MSRLVQPYGLGMAIIGLGAVVRSDPDRAARAFCRRTPGWKCRWIPESGVFEAWTFRRGQRIVLRDADLSVLEAVADGRLSLEERLTEDLAKLIREGIEKGVFASSEVPESLLGSWGDVLHPSAGEGSG</sequence>
<dbReference type="KEGG" id="tfu:Tfu_1359"/>
<dbReference type="EMBL" id="CP000088">
    <property type="protein sequence ID" value="AAZ55397.1"/>
    <property type="molecule type" value="Genomic_DNA"/>
</dbReference>
<name>Q47Q72_THEFY</name>
<proteinExistence type="predicted"/>
<gene>
    <name evidence="1" type="ordered locus">Tfu_1359</name>
</gene>
<reference evidence="1" key="1">
    <citation type="submission" date="2005-07" db="EMBL/GenBank/DDBJ databases">
        <title>Complete sequence of Thermobifida fusca YX.</title>
        <authorList>
            <consortium name="US DOE Joint Genome Institute"/>
            <person name="Copeland A."/>
            <person name="Lucas S."/>
            <person name="Lapidus A."/>
            <person name="Barry K."/>
            <person name="Detter J.C."/>
            <person name="Glavina T."/>
            <person name="Hammon N."/>
            <person name="Israni S."/>
            <person name="Pitluck S."/>
            <person name="Di Bartolo G."/>
            <person name="Chain P."/>
            <person name="Schmutz J."/>
            <person name="Larimer F."/>
            <person name="Land M."/>
            <person name="Lykidis A."/>
            <person name="Richardson P."/>
        </authorList>
    </citation>
    <scope>NUCLEOTIDE SEQUENCE</scope>
    <source>
        <strain evidence="1">YX</strain>
    </source>
</reference>